<feature type="compositionally biased region" description="Basic and acidic residues" evidence="2">
    <location>
        <begin position="1"/>
        <end position="12"/>
    </location>
</feature>
<comment type="similarity">
    <text evidence="1">Belongs to the BCLAF1/THRAP3 family.</text>
</comment>
<evidence type="ECO:0000256" key="1">
    <source>
        <dbReference type="ARBA" id="ARBA00006481"/>
    </source>
</evidence>
<evidence type="ECO:0000313" key="4">
    <source>
        <dbReference type="Proteomes" id="UP000710432"/>
    </source>
</evidence>
<accession>A0A8J6KVV9</accession>
<feature type="region of interest" description="Disordered" evidence="2">
    <location>
        <begin position="1"/>
        <end position="99"/>
    </location>
</feature>
<evidence type="ECO:0000313" key="3">
    <source>
        <dbReference type="EMBL" id="KAH0513368.1"/>
    </source>
</evidence>
<proteinExistence type="inferred from homology"/>
<protein>
    <recommendedName>
        <fullName evidence="5">BCLAF1 and THRAP3 family member 3</fullName>
    </recommendedName>
</protein>
<evidence type="ECO:0008006" key="5">
    <source>
        <dbReference type="Google" id="ProtNLM"/>
    </source>
</evidence>
<dbReference type="PANTHER" id="PTHR15268:SF17">
    <property type="entry name" value="BCLAF1 AND THRAP3 FAMILY MEMBER 3"/>
    <property type="match status" value="1"/>
</dbReference>
<dbReference type="GO" id="GO:0016592">
    <property type="term" value="C:mediator complex"/>
    <property type="evidence" value="ECO:0007669"/>
    <property type="project" value="TreeGrafter"/>
</dbReference>
<feature type="compositionally biased region" description="Basic and acidic residues" evidence="2">
    <location>
        <begin position="34"/>
        <end position="48"/>
    </location>
</feature>
<sequence length="249" mass="29540">MQGRFIPEEHRVRGSGRGGKPPQMSLEDSFGFEETWHEDELRHQRDQENYPQSPRRGSEDFDARNPFQKRYPEDHDFRKYDYTPKRPTDAARSTSRYSAERQLSHDLVAVGRKADNFHPVFHHLNSPQNPEDKPAEEFAQEIITLIHEVKASCFAPSNVTLNERFSRIQNRHDADFNEMKLNSDPEFHRRIDMSLADLQNKQTMVYEPDETLVKVIDPNDLRHDIERRRKERLQDEDENIFHMTSPTER</sequence>
<dbReference type="Proteomes" id="UP000710432">
    <property type="component" value="Unassembled WGS sequence"/>
</dbReference>
<organism evidence="3 4">
    <name type="scientific">Microtus ochrogaster</name>
    <name type="common">Prairie vole</name>
    <dbReference type="NCBI Taxonomy" id="79684"/>
    <lineage>
        <taxon>Eukaryota</taxon>
        <taxon>Metazoa</taxon>
        <taxon>Chordata</taxon>
        <taxon>Craniata</taxon>
        <taxon>Vertebrata</taxon>
        <taxon>Euteleostomi</taxon>
        <taxon>Mammalia</taxon>
        <taxon>Eutheria</taxon>
        <taxon>Euarchontoglires</taxon>
        <taxon>Glires</taxon>
        <taxon>Rodentia</taxon>
        <taxon>Myomorpha</taxon>
        <taxon>Muroidea</taxon>
        <taxon>Cricetidae</taxon>
        <taxon>Arvicolinae</taxon>
        <taxon>Microtus</taxon>
    </lineage>
</organism>
<feature type="compositionally biased region" description="Basic and acidic residues" evidence="2">
    <location>
        <begin position="70"/>
        <end position="89"/>
    </location>
</feature>
<feature type="region of interest" description="Disordered" evidence="2">
    <location>
        <begin position="223"/>
        <end position="249"/>
    </location>
</feature>
<dbReference type="AlphaFoldDB" id="A0A8J6KVV9"/>
<name>A0A8J6KVV9_MICOH</name>
<dbReference type="PANTHER" id="PTHR15268">
    <property type="entry name" value="THRAP3/BCLAF1"/>
    <property type="match status" value="1"/>
</dbReference>
<dbReference type="GO" id="GO:0003712">
    <property type="term" value="F:transcription coregulator activity"/>
    <property type="evidence" value="ECO:0007669"/>
    <property type="project" value="TreeGrafter"/>
</dbReference>
<dbReference type="GO" id="GO:0045944">
    <property type="term" value="P:positive regulation of transcription by RNA polymerase II"/>
    <property type="evidence" value="ECO:0007669"/>
    <property type="project" value="TreeGrafter"/>
</dbReference>
<dbReference type="Pfam" id="PF15440">
    <property type="entry name" value="THRAP3_BCLAF1"/>
    <property type="match status" value="1"/>
</dbReference>
<dbReference type="GO" id="GO:0003677">
    <property type="term" value="F:DNA binding"/>
    <property type="evidence" value="ECO:0007669"/>
    <property type="project" value="TreeGrafter"/>
</dbReference>
<dbReference type="EMBL" id="JAATJU010021585">
    <property type="protein sequence ID" value="KAH0513368.1"/>
    <property type="molecule type" value="Genomic_DNA"/>
</dbReference>
<dbReference type="InterPro" id="IPR029199">
    <property type="entry name" value="THRAP3_BCLAF1"/>
</dbReference>
<comment type="caution">
    <text evidence="3">The sequence shown here is derived from an EMBL/GenBank/DDBJ whole genome shotgun (WGS) entry which is preliminary data.</text>
</comment>
<evidence type="ECO:0000256" key="2">
    <source>
        <dbReference type="SAM" id="MobiDB-lite"/>
    </source>
</evidence>
<gene>
    <name evidence="3" type="ORF">LTLLF_141235</name>
</gene>
<reference evidence="3" key="1">
    <citation type="submission" date="2020-03" db="EMBL/GenBank/DDBJ databases">
        <title>Studies in the Genomics of Life Span.</title>
        <authorList>
            <person name="Glass D."/>
        </authorList>
    </citation>
    <scope>NUCLEOTIDE SEQUENCE</scope>
    <source>
        <strain evidence="3">LTLLF</strain>
        <tissue evidence="3">Muscle</tissue>
    </source>
</reference>